<name>A0A5R8QGW4_9FIRM</name>
<gene>
    <name evidence="4" type="ORF">FEZ08_03555</name>
</gene>
<feature type="binding site" evidence="2">
    <location>
        <position position="258"/>
    </location>
    <ligand>
        <name>Zn(2+)</name>
        <dbReference type="ChEBI" id="CHEBI:29105"/>
        <note>catalytic</note>
    </ligand>
</feature>
<dbReference type="PANTHER" id="PTHR34217:SF1">
    <property type="entry name" value="CARBOXYPEPTIDASE 1"/>
    <property type="match status" value="1"/>
</dbReference>
<dbReference type="SUPFAM" id="SSF55486">
    <property type="entry name" value="Metalloproteases ('zincins'), catalytic domain"/>
    <property type="match status" value="1"/>
</dbReference>
<dbReference type="InterPro" id="IPR001333">
    <property type="entry name" value="Peptidase_M32_Taq"/>
</dbReference>
<dbReference type="Proteomes" id="UP000306912">
    <property type="component" value="Unassembled WGS sequence"/>
</dbReference>
<dbReference type="PRINTS" id="PR00998">
    <property type="entry name" value="CRBOXYPTASET"/>
</dbReference>
<keyword evidence="5" id="KW-1185">Reference proteome</keyword>
<feature type="binding site" evidence="2">
    <location>
        <position position="288"/>
    </location>
    <ligand>
        <name>Zn(2+)</name>
        <dbReference type="ChEBI" id="CHEBI:29105"/>
        <note>catalytic</note>
    </ligand>
</feature>
<accession>A0A5R8QGW4</accession>
<comment type="cofactor">
    <cofactor evidence="2">
        <name>Zn(2+)</name>
        <dbReference type="ChEBI" id="CHEBI:29105"/>
    </cofactor>
    <text evidence="2">Binds 1 zinc ion per subunit.</text>
</comment>
<dbReference type="GO" id="GO:0004181">
    <property type="term" value="F:metallocarboxypeptidase activity"/>
    <property type="evidence" value="ECO:0007669"/>
    <property type="project" value="UniProtKB-UniRule"/>
</dbReference>
<dbReference type="GO" id="GO:0046872">
    <property type="term" value="F:metal ion binding"/>
    <property type="evidence" value="ECO:0007669"/>
    <property type="project" value="UniProtKB-KW"/>
</dbReference>
<evidence type="ECO:0000313" key="5">
    <source>
        <dbReference type="Proteomes" id="UP000306912"/>
    </source>
</evidence>
<protein>
    <recommendedName>
        <fullName evidence="1">Metal-dependent carboxypeptidase</fullName>
        <ecNumber evidence="1">3.4.17.19</ecNumber>
    </recommendedName>
</protein>
<evidence type="ECO:0000256" key="3">
    <source>
        <dbReference type="PIRSR" id="PIRSR006615-2"/>
    </source>
</evidence>
<dbReference type="FunCoup" id="A0A5R8QGW4">
    <property type="interactions" value="3"/>
</dbReference>
<dbReference type="Gene3D" id="1.10.1370.30">
    <property type="match status" value="1"/>
</dbReference>
<dbReference type="PROSITE" id="PS52034">
    <property type="entry name" value="PEPTIDASE_M32"/>
    <property type="match status" value="1"/>
</dbReference>
<evidence type="ECO:0000256" key="2">
    <source>
        <dbReference type="PIRSR" id="PIRSR006615-1"/>
    </source>
</evidence>
<dbReference type="EMBL" id="VBWP01000002">
    <property type="protein sequence ID" value="TLG76703.1"/>
    <property type="molecule type" value="Genomic_DNA"/>
</dbReference>
<feature type="binding site" evidence="2">
    <location>
        <position position="262"/>
    </location>
    <ligand>
        <name>Zn(2+)</name>
        <dbReference type="ChEBI" id="CHEBI:29105"/>
        <note>catalytic</note>
    </ligand>
</feature>
<dbReference type="OrthoDB" id="9772308at2"/>
<keyword evidence="1 4" id="KW-0121">Carboxypeptidase</keyword>
<comment type="similarity">
    <text evidence="1">Belongs to the peptidase M32 family.</text>
</comment>
<dbReference type="PANTHER" id="PTHR34217">
    <property type="entry name" value="METAL-DEPENDENT CARBOXYPEPTIDASE"/>
    <property type="match status" value="1"/>
</dbReference>
<dbReference type="GO" id="GO:0006508">
    <property type="term" value="P:proteolysis"/>
    <property type="evidence" value="ECO:0007669"/>
    <property type="project" value="UniProtKB-UniRule"/>
</dbReference>
<sequence length="493" mass="56196">MWNELNEYLEKYNALTQAIKLLAWDIETEAPRDSIDNTSKTLGLLSSEAYETLINPEVEHLLEVIKPAELSAREAAIFHELQKQYKKLKVIPKQEYQAFTELTTKAQHVWAEARQKNDFAMFAPYLEEIVATHKRFIGYLGYTDHPYNTLLDDYEEGMTVEVLDAFFAEVKAAIVPLVETAVKGNEQLDDSFIFVAYDVDKQRQFSRFIAEYLGFDYARGVIKESAHPFTEHMHNKDVRITSAYLANNIASGILSTIHETGHALYELGVADTWTGTLVGEGTSMAMHESQSRFYENVIGRSLVFWQPLYPRLQEMFPEQLAQVSVEDFWRAINKVQPSLIRTEADEVTYPLHIMVRYEIEKGLFDGSIAVNDLPQVWREKMLEYVGVAPSNDAEGVLQDIHWSGGSFGYFPSYALGSAYAAQLTKALDKVLDREDDVAQGTFKAINAYLTEHIYQYGKTKTAKELLEAMCGEAFNPQYYTEYLQAKIADVYGK</sequence>
<dbReference type="PIRSF" id="PIRSF006615">
    <property type="entry name" value="Zn_crbxpep_Taq"/>
    <property type="match status" value="1"/>
</dbReference>
<dbReference type="AlphaFoldDB" id="A0A5R8QGW4"/>
<keyword evidence="1 2" id="KW-0479">Metal-binding</keyword>
<organism evidence="4 5">
    <name type="scientific">Culicoidibacter larvae</name>
    <dbReference type="NCBI Taxonomy" id="2579976"/>
    <lineage>
        <taxon>Bacteria</taxon>
        <taxon>Bacillati</taxon>
        <taxon>Bacillota</taxon>
        <taxon>Culicoidibacteria</taxon>
        <taxon>Culicoidibacterales</taxon>
        <taxon>Culicoidibacteraceae</taxon>
        <taxon>Culicoidibacter</taxon>
    </lineage>
</organism>
<evidence type="ECO:0000256" key="1">
    <source>
        <dbReference type="PIRNR" id="PIRNR006615"/>
    </source>
</evidence>
<keyword evidence="1" id="KW-0378">Hydrolase</keyword>
<proteinExistence type="inferred from homology"/>
<comment type="function">
    <text evidence="1">Broad specificity carboxypetidase that releases amino acids sequentially from the C-terminus, including neutral, aromatic, polar and basic residues.</text>
</comment>
<dbReference type="RefSeq" id="WP_138190340.1">
    <property type="nucleotide sequence ID" value="NZ_VBWP01000002.1"/>
</dbReference>
<evidence type="ECO:0000313" key="4">
    <source>
        <dbReference type="EMBL" id="TLG76703.1"/>
    </source>
</evidence>
<reference evidence="4 5" key="1">
    <citation type="submission" date="2019-05" db="EMBL/GenBank/DDBJ databases">
        <title>Culicoidintestinum kansasii gen. nov., sp. nov. from the gastrointestinal tract of the biting midge, Culicoides sonorensis.</title>
        <authorList>
            <person name="Neupane S."/>
            <person name="Ghosh A."/>
            <person name="Gunther S."/>
            <person name="Martin K."/>
            <person name="Zurek L."/>
        </authorList>
    </citation>
    <scope>NUCLEOTIDE SEQUENCE [LARGE SCALE GENOMIC DNA]</scope>
    <source>
        <strain evidence="4 5">CS-1</strain>
    </source>
</reference>
<keyword evidence="2" id="KW-0862">Zinc</keyword>
<feature type="active site" description="Proton donor/acceptor" evidence="3">
    <location>
        <position position="259"/>
    </location>
</feature>
<dbReference type="InParanoid" id="A0A5R8QGW4"/>
<dbReference type="CDD" id="cd06460">
    <property type="entry name" value="M32_Taq"/>
    <property type="match status" value="1"/>
</dbReference>
<comment type="caution">
    <text evidence="4">The sequence shown here is derived from an EMBL/GenBank/DDBJ whole genome shotgun (WGS) entry which is preliminary data.</text>
</comment>
<comment type="catalytic activity">
    <reaction evidence="1">
        <text>Release of a C-terminal amino acid with broad specificity, except for -Pro.</text>
        <dbReference type="EC" id="3.4.17.19"/>
    </reaction>
</comment>
<keyword evidence="1" id="KW-0482">Metalloprotease</keyword>
<dbReference type="EC" id="3.4.17.19" evidence="1"/>
<dbReference type="Pfam" id="PF02074">
    <property type="entry name" value="Peptidase_M32"/>
    <property type="match status" value="1"/>
</dbReference>
<keyword evidence="1" id="KW-0645">Protease</keyword>